<sequence>MAVLLCGGNPETVRERATDCAMSPEHVMEACRRAVEITARSDGDLAPFLQWEATPPGCLDVRVFDQAQYWVDALRVAHRIHDPQDMTDAYLYALIEFLSNHAEHMLSGYRRMQPTVAREPREWLESTSLMRGLRKEKLRRRTQAGSRDQPR</sequence>
<keyword evidence="2" id="KW-1185">Reference proteome</keyword>
<dbReference type="EMBL" id="CP003169">
    <property type="protein sequence ID" value="AEV73321.1"/>
    <property type="molecule type" value="Genomic_DNA"/>
</dbReference>
<dbReference type="RefSeq" id="WP_014211131.1">
    <property type="nucleotide sequence ID" value="NC_016604.1"/>
</dbReference>
<dbReference type="OrthoDB" id="5122277at2"/>
<dbReference type="PATRIC" id="fig|710685.3.peg.2729"/>
<gene>
    <name evidence="1" type="ordered locus">MycrhN_2740</name>
</gene>
<organism evidence="1 2">
    <name type="scientific">Mycolicibacterium rhodesiae (strain NBB3)</name>
    <name type="common">Mycobacterium rhodesiae</name>
    <dbReference type="NCBI Taxonomy" id="710685"/>
    <lineage>
        <taxon>Bacteria</taxon>
        <taxon>Bacillati</taxon>
        <taxon>Actinomycetota</taxon>
        <taxon>Actinomycetes</taxon>
        <taxon>Mycobacteriales</taxon>
        <taxon>Mycobacteriaceae</taxon>
        <taxon>Mycolicibacterium</taxon>
    </lineage>
</organism>
<reference evidence="1 2" key="1">
    <citation type="submission" date="2011-12" db="EMBL/GenBank/DDBJ databases">
        <title>Complete sequence of Mycobacterium rhodesiae NBB3.</title>
        <authorList>
            <consortium name="US DOE Joint Genome Institute"/>
            <person name="Lucas S."/>
            <person name="Han J."/>
            <person name="Lapidus A."/>
            <person name="Cheng J.-F."/>
            <person name="Goodwin L."/>
            <person name="Pitluck S."/>
            <person name="Peters L."/>
            <person name="Mikhailova N."/>
            <person name="Gu W."/>
            <person name="Detter J.C."/>
            <person name="Han C."/>
            <person name="Tapia R."/>
            <person name="Land M."/>
            <person name="Hauser L."/>
            <person name="Kyrpides N."/>
            <person name="Ivanova N."/>
            <person name="Pagani I."/>
            <person name="Mattes T."/>
            <person name="Holmes A."/>
            <person name="Rutledge P."/>
            <person name="Paulsen I."/>
            <person name="Coleman N."/>
            <person name="Woyke T."/>
        </authorList>
    </citation>
    <scope>NUCLEOTIDE SEQUENCE [LARGE SCALE GENOMIC DNA]</scope>
    <source>
        <strain evidence="1 2">NBB3</strain>
    </source>
</reference>
<evidence type="ECO:0000313" key="1">
    <source>
        <dbReference type="EMBL" id="AEV73321.1"/>
    </source>
</evidence>
<name>G8RH17_MYCRN</name>
<proteinExistence type="predicted"/>
<dbReference type="AlphaFoldDB" id="G8RH17"/>
<dbReference type="Proteomes" id="UP000005442">
    <property type="component" value="Chromosome"/>
</dbReference>
<dbReference type="KEGG" id="mrh:MycrhN_2740"/>
<dbReference type="HOGENOM" id="CLU_1729376_0_0_11"/>
<evidence type="ECO:0000313" key="2">
    <source>
        <dbReference type="Proteomes" id="UP000005442"/>
    </source>
</evidence>
<protein>
    <submittedName>
        <fullName evidence="1">Uncharacterized protein</fullName>
    </submittedName>
</protein>
<accession>G8RH17</accession>